<dbReference type="PANTHER" id="PTHR48005">
    <property type="entry name" value="LEUCINE RICH REPEAT KINASE 2"/>
    <property type="match status" value="1"/>
</dbReference>
<evidence type="ECO:0000256" key="13">
    <source>
        <dbReference type="ARBA" id="ARBA00022840"/>
    </source>
</evidence>
<evidence type="ECO:0000256" key="12">
    <source>
        <dbReference type="ARBA" id="ARBA00022777"/>
    </source>
</evidence>
<keyword evidence="7" id="KW-0808">Transferase</keyword>
<dbReference type="SUPFAM" id="SSF56112">
    <property type="entry name" value="Protein kinase-like (PK-like)"/>
    <property type="match status" value="2"/>
</dbReference>
<dbReference type="FunFam" id="3.80.10.10:FF:000400">
    <property type="entry name" value="Nuclear pore complex protein NUP107"/>
    <property type="match status" value="1"/>
</dbReference>
<keyword evidence="6" id="KW-0433">Leucine-rich repeat</keyword>
<dbReference type="GO" id="GO:0009653">
    <property type="term" value="P:anatomical structure morphogenesis"/>
    <property type="evidence" value="ECO:0007669"/>
    <property type="project" value="UniProtKB-ARBA"/>
</dbReference>
<accession>A0AA88R8H2</accession>
<evidence type="ECO:0000256" key="3">
    <source>
        <dbReference type="ARBA" id="ARBA00022475"/>
    </source>
</evidence>
<dbReference type="EC" id="2.7.11.1" evidence="2"/>
<evidence type="ECO:0000256" key="2">
    <source>
        <dbReference type="ARBA" id="ARBA00012513"/>
    </source>
</evidence>
<dbReference type="AlphaFoldDB" id="A0AA88R8H2"/>
<keyword evidence="11 20" id="KW-0547">Nucleotide-binding</keyword>
<dbReference type="PROSITE" id="PS50011">
    <property type="entry name" value="PROTEIN_KINASE_DOM"/>
    <property type="match status" value="2"/>
</dbReference>
<comment type="caution">
    <text evidence="23">The sequence shown here is derived from an EMBL/GenBank/DDBJ whole genome shotgun (WGS) entry which is preliminary data.</text>
</comment>
<dbReference type="SUPFAM" id="SSF52047">
    <property type="entry name" value="RNI-like"/>
    <property type="match status" value="2"/>
</dbReference>
<dbReference type="InterPro" id="IPR000719">
    <property type="entry name" value="Prot_kinase_dom"/>
</dbReference>
<dbReference type="SMART" id="SM00369">
    <property type="entry name" value="LRR_TYP"/>
    <property type="match status" value="10"/>
</dbReference>
<evidence type="ECO:0000256" key="1">
    <source>
        <dbReference type="ARBA" id="ARBA00004251"/>
    </source>
</evidence>
<reference evidence="23" key="1">
    <citation type="submission" date="2022-12" db="EMBL/GenBank/DDBJ databases">
        <title>Draft genome assemblies for two species of Escallonia (Escalloniales).</title>
        <authorList>
            <person name="Chanderbali A."/>
            <person name="Dervinis C."/>
            <person name="Anghel I."/>
            <person name="Soltis D."/>
            <person name="Soltis P."/>
            <person name="Zapata F."/>
        </authorList>
    </citation>
    <scope>NUCLEOTIDE SEQUENCE</scope>
    <source>
        <strain evidence="23">UCBG92.1500</strain>
        <tissue evidence="23">Leaf</tissue>
    </source>
</reference>
<organism evidence="23 24">
    <name type="scientific">Escallonia rubra</name>
    <dbReference type="NCBI Taxonomy" id="112253"/>
    <lineage>
        <taxon>Eukaryota</taxon>
        <taxon>Viridiplantae</taxon>
        <taxon>Streptophyta</taxon>
        <taxon>Embryophyta</taxon>
        <taxon>Tracheophyta</taxon>
        <taxon>Spermatophyta</taxon>
        <taxon>Magnoliopsida</taxon>
        <taxon>eudicotyledons</taxon>
        <taxon>Gunneridae</taxon>
        <taxon>Pentapetalae</taxon>
        <taxon>asterids</taxon>
        <taxon>campanulids</taxon>
        <taxon>Escalloniales</taxon>
        <taxon>Escalloniaceae</taxon>
        <taxon>Escallonia</taxon>
    </lineage>
</organism>
<keyword evidence="5" id="KW-0597">Phosphoprotein</keyword>
<dbReference type="Proteomes" id="UP001187471">
    <property type="component" value="Unassembled WGS sequence"/>
</dbReference>
<feature type="transmembrane region" description="Helical" evidence="21">
    <location>
        <begin position="864"/>
        <end position="889"/>
    </location>
</feature>
<evidence type="ECO:0000256" key="15">
    <source>
        <dbReference type="ARBA" id="ARBA00023136"/>
    </source>
</evidence>
<evidence type="ECO:0000256" key="16">
    <source>
        <dbReference type="ARBA" id="ARBA00023170"/>
    </source>
</evidence>
<dbReference type="GO" id="GO:0005886">
    <property type="term" value="C:plasma membrane"/>
    <property type="evidence" value="ECO:0007669"/>
    <property type="project" value="UniProtKB-SubCell"/>
</dbReference>
<comment type="subcellular location">
    <subcellularLocation>
        <location evidence="1">Cell membrane</location>
        <topology evidence="1">Single-pass type I membrane protein</topology>
    </subcellularLocation>
</comment>
<keyword evidence="13 20" id="KW-0067">ATP-binding</keyword>
<keyword evidence="8 21" id="KW-0812">Transmembrane</keyword>
<evidence type="ECO:0000256" key="17">
    <source>
        <dbReference type="ARBA" id="ARBA00023180"/>
    </source>
</evidence>
<dbReference type="PRINTS" id="PR00019">
    <property type="entry name" value="LEURICHRPT"/>
</dbReference>
<feature type="domain" description="Protein kinase" evidence="22">
    <location>
        <begin position="1"/>
        <end position="236"/>
    </location>
</feature>
<dbReference type="PROSITE" id="PS00107">
    <property type="entry name" value="PROTEIN_KINASE_ATP"/>
    <property type="match status" value="1"/>
</dbReference>
<dbReference type="FunFam" id="3.80.10.10:FF:000416">
    <property type="entry name" value="Probable leucine-rich repeat receptor-like protein kinase At5g63930"/>
    <property type="match status" value="1"/>
</dbReference>
<feature type="binding site" evidence="20">
    <location>
        <position position="959"/>
    </location>
    <ligand>
        <name>ATP</name>
        <dbReference type="ChEBI" id="CHEBI:30616"/>
    </ligand>
</feature>
<evidence type="ECO:0000259" key="22">
    <source>
        <dbReference type="PROSITE" id="PS50011"/>
    </source>
</evidence>
<evidence type="ECO:0000256" key="10">
    <source>
        <dbReference type="ARBA" id="ARBA00022737"/>
    </source>
</evidence>
<evidence type="ECO:0000256" key="21">
    <source>
        <dbReference type="SAM" id="Phobius"/>
    </source>
</evidence>
<keyword evidence="17" id="KW-0325">Glycoprotein</keyword>
<keyword evidence="14 21" id="KW-1133">Transmembrane helix</keyword>
<dbReference type="InterPro" id="IPR003591">
    <property type="entry name" value="Leu-rich_rpt_typical-subtyp"/>
</dbReference>
<proteinExistence type="predicted"/>
<dbReference type="FunFam" id="3.80.10.10:FF:000095">
    <property type="entry name" value="LRR receptor-like serine/threonine-protein kinase GSO1"/>
    <property type="match status" value="1"/>
</dbReference>
<keyword evidence="9" id="KW-0732">Signal</keyword>
<dbReference type="InterPro" id="IPR051420">
    <property type="entry name" value="Ser_Thr_Kinases_DiverseReg"/>
</dbReference>
<dbReference type="FunFam" id="3.80.10.10:FF:000383">
    <property type="entry name" value="Leucine-rich repeat receptor protein kinase EMS1"/>
    <property type="match status" value="1"/>
</dbReference>
<dbReference type="PROSITE" id="PS00109">
    <property type="entry name" value="PROTEIN_KINASE_TYR"/>
    <property type="match status" value="2"/>
</dbReference>
<dbReference type="Pfam" id="PF00069">
    <property type="entry name" value="Pkinase"/>
    <property type="match status" value="2"/>
</dbReference>
<dbReference type="Gene3D" id="3.80.10.10">
    <property type="entry name" value="Ribonuclease Inhibitor"/>
    <property type="match status" value="4"/>
</dbReference>
<dbReference type="InterPro" id="IPR017441">
    <property type="entry name" value="Protein_kinase_ATP_BS"/>
</dbReference>
<dbReference type="FunFam" id="1.10.510.10:FF:000445">
    <property type="entry name" value="MDIS1-interacting receptor like kinase 2"/>
    <property type="match status" value="1"/>
</dbReference>
<dbReference type="InterPro" id="IPR011009">
    <property type="entry name" value="Kinase-like_dom_sf"/>
</dbReference>
<name>A0AA88R8H2_9ASTE</name>
<evidence type="ECO:0000256" key="6">
    <source>
        <dbReference type="ARBA" id="ARBA00022614"/>
    </source>
</evidence>
<evidence type="ECO:0000313" key="23">
    <source>
        <dbReference type="EMBL" id="KAK2984649.1"/>
    </source>
</evidence>
<dbReference type="InterPro" id="IPR001611">
    <property type="entry name" value="Leu-rich_rpt"/>
</dbReference>
<dbReference type="PANTHER" id="PTHR48005:SF95">
    <property type="entry name" value="PROTEIN KINASE DOMAIN-CONTAINING PROTEIN"/>
    <property type="match status" value="1"/>
</dbReference>
<keyword evidence="10" id="KW-0677">Repeat</keyword>
<keyword evidence="12" id="KW-0418">Kinase</keyword>
<feature type="domain" description="Protein kinase" evidence="22">
    <location>
        <begin position="930"/>
        <end position="1194"/>
    </location>
</feature>
<dbReference type="EMBL" id="JAVXUO010001217">
    <property type="protein sequence ID" value="KAK2984649.1"/>
    <property type="molecule type" value="Genomic_DNA"/>
</dbReference>
<comment type="catalytic activity">
    <reaction evidence="18">
        <text>L-threonyl-[protein] + ATP = O-phospho-L-threonyl-[protein] + ADP + H(+)</text>
        <dbReference type="Rhea" id="RHEA:46608"/>
        <dbReference type="Rhea" id="RHEA-COMP:11060"/>
        <dbReference type="Rhea" id="RHEA-COMP:11605"/>
        <dbReference type="ChEBI" id="CHEBI:15378"/>
        <dbReference type="ChEBI" id="CHEBI:30013"/>
        <dbReference type="ChEBI" id="CHEBI:30616"/>
        <dbReference type="ChEBI" id="CHEBI:61977"/>
        <dbReference type="ChEBI" id="CHEBI:456216"/>
        <dbReference type="EC" id="2.7.11.1"/>
    </reaction>
</comment>
<keyword evidence="4" id="KW-0723">Serine/threonine-protein kinase</keyword>
<dbReference type="InterPro" id="IPR032675">
    <property type="entry name" value="LRR_dom_sf"/>
</dbReference>
<dbReference type="GO" id="GO:0099402">
    <property type="term" value="P:plant organ development"/>
    <property type="evidence" value="ECO:0007669"/>
    <property type="project" value="UniProtKB-ARBA"/>
</dbReference>
<dbReference type="GO" id="GO:0004674">
    <property type="term" value="F:protein serine/threonine kinase activity"/>
    <property type="evidence" value="ECO:0007669"/>
    <property type="project" value="UniProtKB-KW"/>
</dbReference>
<dbReference type="Pfam" id="PF13855">
    <property type="entry name" value="LRR_8"/>
    <property type="match status" value="1"/>
</dbReference>
<dbReference type="FunFam" id="1.10.510.10:FF:000358">
    <property type="entry name" value="Putative leucine-rich repeat receptor-like serine/threonine-protein kinase"/>
    <property type="match status" value="1"/>
</dbReference>
<keyword evidence="16" id="KW-0675">Receptor</keyword>
<evidence type="ECO:0000256" key="19">
    <source>
        <dbReference type="ARBA" id="ARBA00048679"/>
    </source>
</evidence>
<keyword evidence="3" id="KW-1003">Cell membrane</keyword>
<evidence type="ECO:0000256" key="4">
    <source>
        <dbReference type="ARBA" id="ARBA00022527"/>
    </source>
</evidence>
<evidence type="ECO:0000256" key="7">
    <source>
        <dbReference type="ARBA" id="ARBA00022679"/>
    </source>
</evidence>
<feature type="transmembrane region" description="Helical" evidence="21">
    <location>
        <begin position="174"/>
        <end position="194"/>
    </location>
</feature>
<comment type="catalytic activity">
    <reaction evidence="19">
        <text>L-seryl-[protein] + ATP = O-phospho-L-seryl-[protein] + ADP + H(+)</text>
        <dbReference type="Rhea" id="RHEA:17989"/>
        <dbReference type="Rhea" id="RHEA-COMP:9863"/>
        <dbReference type="Rhea" id="RHEA-COMP:11604"/>
        <dbReference type="ChEBI" id="CHEBI:15378"/>
        <dbReference type="ChEBI" id="CHEBI:29999"/>
        <dbReference type="ChEBI" id="CHEBI:30616"/>
        <dbReference type="ChEBI" id="CHEBI:83421"/>
        <dbReference type="ChEBI" id="CHEBI:456216"/>
        <dbReference type="EC" id="2.7.11.1"/>
    </reaction>
</comment>
<dbReference type="Pfam" id="PF00560">
    <property type="entry name" value="LRR_1"/>
    <property type="match status" value="12"/>
</dbReference>
<evidence type="ECO:0000256" key="11">
    <source>
        <dbReference type="ARBA" id="ARBA00022741"/>
    </source>
</evidence>
<dbReference type="GO" id="GO:0051707">
    <property type="term" value="P:response to other organism"/>
    <property type="evidence" value="ECO:0007669"/>
    <property type="project" value="UniProtKB-ARBA"/>
</dbReference>
<dbReference type="GO" id="GO:0005524">
    <property type="term" value="F:ATP binding"/>
    <property type="evidence" value="ECO:0007669"/>
    <property type="project" value="UniProtKB-UniRule"/>
</dbReference>
<evidence type="ECO:0000256" key="20">
    <source>
        <dbReference type="PROSITE-ProRule" id="PRU10141"/>
    </source>
</evidence>
<sequence length="1200" mass="132004">MKKLHLFSEMAYRKGFIDEYLERGSLATILSRDEEAKELDWPKRVNVIKGVAHALSYMHCDCSLPIVHRDISSINVLLDSEYEAYVSDFGTAKLLKLDSSNWSALAGTYGYVAPELAYTMKVTEKYDVYSFGVLALEVIKGKHPVKVADWGDDAAAVDAVFALQLCEFRFSVCTIAYVGILDMFLGLVLFFITLSSPQVAFACAEEVAALLKWKASLENNSRLSLWSLPNNANNFSTPCTWYGVSCNAYGSVIGLNLTTSGVTGTLYGLSFSSFPNLAVIDCSVNNLSGTIPPQIGYISKLTYLDLSTNQFSGIIPPEIGLLANLETLILVENQLNGSIPKDIGQLRSLFELFLYTNHLEGPIPVSLGSLSNLTLLYLYNNQLSGPIPQEIGKLKSLESLDLDSNKLSGSIPASLGNLSSLSLLNLYNNSLSGPIPPEMGKLKSLESLGLESNKLSGSIPASLGNQSSLSLLYLYNNSLSGPIPPEMGKLKSLESLNLDSNKLSGSIPASLGNLSSLSLLYLYNNSLSSPIPEELGNMKSLTALGLSENQLNGLVPASLGNLSNLESLNLRGNQLSGHLPERICQGGKLQIFNVNNNRLTGPIPKSLRNYSSLKRLRLDGNLLTGNVFESLGVYPNLDFLNLNDNNFYGELFENWSRCKRLTSLHIARNNIGGSIPPEFGNSAQLHELDLSSNHIVGEIPKEFGNLNHLLKLDLTNRLSGLIPTTLGKSLQLFHLNLSSNNISEEIPVQICNLFHLTLLDLSHNELRWEIPLAISKMQSLERLNLSRNELSRGIPKTFEAMALLYIDISFNQLQGPIPNSVAFRNASIETLQGNKDLCGNVTGLKPCRNPSTVTKHNPKKSHELVLMISLPLLGSVLLLCAFIALFISYERRKRKPEVKQRGVHVENVFSISAFDGRAMYDQIVRATNDFDATYCIGNGGFGNVYKAKLRSLGIVAVKKLHSLPEMAGRDGFINEVRALTEIRHRNIVKLPGFCSHTRHSFLVYEYLERGSLATILSKDEEATELDWAKRVNIIKGVAHALSYMHHDCSQPIVHRDISSKNVLLDSEYEACVSDFGTAKLLKLDSSNWSAVAGTYGYVAPELAYTMRVTEKCDVYSFGVLAMEVIKGKHPGDIIPSLTSSAEKFWLKDLVDERLPSLSPKVEEIVKSIIELARSCLHTNPQSRPTMRDVSHLLSTKNTPS</sequence>
<gene>
    <name evidence="23" type="ORF">RJ640_006632</name>
</gene>
<evidence type="ECO:0000256" key="5">
    <source>
        <dbReference type="ARBA" id="ARBA00022553"/>
    </source>
</evidence>
<evidence type="ECO:0000256" key="14">
    <source>
        <dbReference type="ARBA" id="ARBA00022989"/>
    </source>
</evidence>
<evidence type="ECO:0000256" key="9">
    <source>
        <dbReference type="ARBA" id="ARBA00022729"/>
    </source>
</evidence>
<keyword evidence="24" id="KW-1185">Reference proteome</keyword>
<dbReference type="FunFam" id="3.30.200.20:FF:000309">
    <property type="entry name" value="Leucine-rich repeat receptor protein kinase MSP1"/>
    <property type="match status" value="1"/>
</dbReference>
<protein>
    <recommendedName>
        <fullName evidence="2">non-specific serine/threonine protein kinase</fullName>
        <ecNumber evidence="2">2.7.11.1</ecNumber>
    </recommendedName>
</protein>
<evidence type="ECO:0000313" key="24">
    <source>
        <dbReference type="Proteomes" id="UP001187471"/>
    </source>
</evidence>
<dbReference type="InterPro" id="IPR008266">
    <property type="entry name" value="Tyr_kinase_AS"/>
</dbReference>
<dbReference type="Gene3D" id="1.10.510.10">
    <property type="entry name" value="Transferase(Phosphotransferase) domain 1"/>
    <property type="match status" value="2"/>
</dbReference>
<dbReference type="Gene3D" id="3.30.200.20">
    <property type="entry name" value="Phosphorylase Kinase, domain 1"/>
    <property type="match status" value="1"/>
</dbReference>
<dbReference type="GO" id="GO:0006952">
    <property type="term" value="P:defense response"/>
    <property type="evidence" value="ECO:0007669"/>
    <property type="project" value="UniProtKB-ARBA"/>
</dbReference>
<evidence type="ECO:0000256" key="8">
    <source>
        <dbReference type="ARBA" id="ARBA00022692"/>
    </source>
</evidence>
<evidence type="ECO:0000256" key="18">
    <source>
        <dbReference type="ARBA" id="ARBA00047899"/>
    </source>
</evidence>
<keyword evidence="15 21" id="KW-0472">Membrane</keyword>